<organism evidence="2 3">
    <name type="scientific">Trichophyton verrucosum (strain HKI 0517)</name>
    <dbReference type="NCBI Taxonomy" id="663202"/>
    <lineage>
        <taxon>Eukaryota</taxon>
        <taxon>Fungi</taxon>
        <taxon>Dikarya</taxon>
        <taxon>Ascomycota</taxon>
        <taxon>Pezizomycotina</taxon>
        <taxon>Eurotiomycetes</taxon>
        <taxon>Eurotiomycetidae</taxon>
        <taxon>Onygenales</taxon>
        <taxon>Arthrodermataceae</taxon>
        <taxon>Trichophyton</taxon>
    </lineage>
</organism>
<dbReference type="AlphaFoldDB" id="D4DIF6"/>
<proteinExistence type="predicted"/>
<dbReference type="GeneID" id="9582113"/>
<dbReference type="EMBL" id="ACYE01000406">
    <property type="protein sequence ID" value="EFE38308.1"/>
    <property type="molecule type" value="Genomic_DNA"/>
</dbReference>
<feature type="compositionally biased region" description="Polar residues" evidence="1">
    <location>
        <begin position="106"/>
        <end position="117"/>
    </location>
</feature>
<name>D4DIF6_TRIVH</name>
<accession>D4DIF6</accession>
<protein>
    <submittedName>
        <fullName evidence="2">Uncharacterized protein</fullName>
    </submittedName>
</protein>
<evidence type="ECO:0000256" key="1">
    <source>
        <dbReference type="SAM" id="MobiDB-lite"/>
    </source>
</evidence>
<sequence>MVEKGAEVRRGEAEAGRRRERRGRGSAGRALRASERGAQVRRRSGAAADICSYIISQGSKSRDAAAAGKRPQQPTARDIVYRSSGKKGSIDIGPRSDKEFKVAGGQLTSMGRNQQLLSGRRRGEEGKRRETKEEGRRKEEEVAKLQLKATRKEGWEVSGRG</sequence>
<evidence type="ECO:0000313" key="3">
    <source>
        <dbReference type="Proteomes" id="UP000008383"/>
    </source>
</evidence>
<comment type="caution">
    <text evidence="2">The sequence shown here is derived from an EMBL/GenBank/DDBJ whole genome shotgun (WGS) entry which is preliminary data.</text>
</comment>
<dbReference type="RefSeq" id="XP_003018953.1">
    <property type="nucleotide sequence ID" value="XM_003018907.1"/>
</dbReference>
<evidence type="ECO:0000313" key="2">
    <source>
        <dbReference type="EMBL" id="EFE38308.1"/>
    </source>
</evidence>
<feature type="compositionally biased region" description="Basic and acidic residues" evidence="1">
    <location>
        <begin position="1"/>
        <end position="17"/>
    </location>
</feature>
<dbReference type="KEGG" id="tve:TRV_06964"/>
<gene>
    <name evidence="2" type="ORF">TRV_06964</name>
</gene>
<dbReference type="HOGENOM" id="CLU_1644947_0_0_1"/>
<feature type="compositionally biased region" description="Basic and acidic residues" evidence="1">
    <location>
        <begin position="121"/>
        <end position="143"/>
    </location>
</feature>
<dbReference type="Proteomes" id="UP000008383">
    <property type="component" value="Unassembled WGS sequence"/>
</dbReference>
<feature type="region of interest" description="Disordered" evidence="1">
    <location>
        <begin position="1"/>
        <end position="161"/>
    </location>
</feature>
<keyword evidence="3" id="KW-1185">Reference proteome</keyword>
<reference evidence="3" key="1">
    <citation type="journal article" date="2011" name="Genome Biol.">
        <title>Comparative and functional genomics provide insights into the pathogenicity of dermatophytic fungi.</title>
        <authorList>
            <person name="Burmester A."/>
            <person name="Shelest E."/>
            <person name="Gloeckner G."/>
            <person name="Heddergott C."/>
            <person name="Schindler S."/>
            <person name="Staib P."/>
            <person name="Heidel A."/>
            <person name="Felder M."/>
            <person name="Petzold A."/>
            <person name="Szafranski K."/>
            <person name="Feuermann M."/>
            <person name="Pedruzzi I."/>
            <person name="Priebe S."/>
            <person name="Groth M."/>
            <person name="Winkler R."/>
            <person name="Li W."/>
            <person name="Kniemeyer O."/>
            <person name="Schroeckh V."/>
            <person name="Hertweck C."/>
            <person name="Hube B."/>
            <person name="White T.C."/>
            <person name="Platzer M."/>
            <person name="Guthke R."/>
            <person name="Heitman J."/>
            <person name="Woestemeyer J."/>
            <person name="Zipfel P.F."/>
            <person name="Monod M."/>
            <person name="Brakhage A.A."/>
        </authorList>
    </citation>
    <scope>NUCLEOTIDE SEQUENCE [LARGE SCALE GENOMIC DNA]</scope>
    <source>
        <strain evidence="3">HKI 0517</strain>
    </source>
</reference>